<dbReference type="PANTHER" id="PTHR47399">
    <property type="entry name" value="TRANSMEMBRANE PROTEIN 121B"/>
    <property type="match status" value="1"/>
</dbReference>
<feature type="transmembrane region" description="Helical" evidence="2">
    <location>
        <begin position="98"/>
        <end position="123"/>
    </location>
</feature>
<accession>A0ABS2X982</accession>
<name>A0ABS2X982_POLSP</name>
<keyword evidence="2" id="KW-1133">Transmembrane helix</keyword>
<keyword evidence="2" id="KW-0812">Transmembrane</keyword>
<sequence>MTLSAPLPYCLIIAIREDSTGPTRYHSHSCYASICLDLLGSFTLIELLLLNGIPTVYLTYTVIAVYFLALRVPVLWLYKLNSPQLECKWIWARFSGELVNAPLLVVRCFLMYVYQLPVTVVLFKNTFFLACR</sequence>
<dbReference type="PANTHER" id="PTHR47399:SF1">
    <property type="entry name" value="TRANSMEMBRANE PROTEIN 121B"/>
    <property type="match status" value="1"/>
</dbReference>
<comment type="similarity">
    <text evidence="1">Belongs to the TMEM121 family.</text>
</comment>
<evidence type="ECO:0000313" key="3">
    <source>
        <dbReference type="EMBL" id="MBN3270758.1"/>
    </source>
</evidence>
<dbReference type="Pfam" id="PF14997">
    <property type="entry name" value="CECR6_TMEM121"/>
    <property type="match status" value="1"/>
</dbReference>
<keyword evidence="2" id="KW-0472">Membrane</keyword>
<evidence type="ECO:0000313" key="4">
    <source>
        <dbReference type="Proteomes" id="UP001166093"/>
    </source>
</evidence>
<dbReference type="InterPro" id="IPR026624">
    <property type="entry name" value="CECR6"/>
</dbReference>
<protein>
    <submittedName>
        <fullName evidence="3">T121B protein</fullName>
    </submittedName>
</protein>
<organism evidence="3 4">
    <name type="scientific">Polyodon spathula</name>
    <name type="common">North American paddlefish</name>
    <name type="synonym">Squalus spathula</name>
    <dbReference type="NCBI Taxonomy" id="7913"/>
    <lineage>
        <taxon>Eukaryota</taxon>
        <taxon>Metazoa</taxon>
        <taxon>Chordata</taxon>
        <taxon>Craniata</taxon>
        <taxon>Vertebrata</taxon>
        <taxon>Euteleostomi</taxon>
        <taxon>Actinopterygii</taxon>
        <taxon>Chondrostei</taxon>
        <taxon>Acipenseriformes</taxon>
        <taxon>Polyodontidae</taxon>
        <taxon>Polyodon</taxon>
    </lineage>
</organism>
<evidence type="ECO:0000256" key="2">
    <source>
        <dbReference type="SAM" id="Phobius"/>
    </source>
</evidence>
<evidence type="ECO:0000256" key="1">
    <source>
        <dbReference type="ARBA" id="ARBA00007711"/>
    </source>
</evidence>
<feature type="non-terminal residue" evidence="3">
    <location>
        <position position="132"/>
    </location>
</feature>
<proteinExistence type="inferred from homology"/>
<dbReference type="Proteomes" id="UP001166093">
    <property type="component" value="Unassembled WGS sequence"/>
</dbReference>
<feature type="non-terminal residue" evidence="3">
    <location>
        <position position="1"/>
    </location>
</feature>
<reference evidence="3" key="1">
    <citation type="journal article" date="2021" name="Cell">
        <title>Tracing the genetic footprints of vertebrate landing in non-teleost ray-finned fishes.</title>
        <authorList>
            <person name="Bi X."/>
            <person name="Wang K."/>
            <person name="Yang L."/>
            <person name="Pan H."/>
            <person name="Jiang H."/>
            <person name="Wei Q."/>
            <person name="Fang M."/>
            <person name="Yu H."/>
            <person name="Zhu C."/>
            <person name="Cai Y."/>
            <person name="He Y."/>
            <person name="Gan X."/>
            <person name="Zeng H."/>
            <person name="Yu D."/>
            <person name="Zhu Y."/>
            <person name="Jiang H."/>
            <person name="Qiu Q."/>
            <person name="Yang H."/>
            <person name="Zhang Y.E."/>
            <person name="Wang W."/>
            <person name="Zhu M."/>
            <person name="He S."/>
            <person name="Zhang G."/>
        </authorList>
    </citation>
    <scope>NUCLEOTIDE SEQUENCE</scope>
    <source>
        <strain evidence="3">Pddl_001</strain>
    </source>
</reference>
<dbReference type="InterPro" id="IPR032776">
    <property type="entry name" value="CECR6/TMEM121"/>
</dbReference>
<dbReference type="EMBL" id="JAAWVQ010004531">
    <property type="protein sequence ID" value="MBN3270758.1"/>
    <property type="molecule type" value="Genomic_DNA"/>
</dbReference>
<gene>
    <name evidence="3" type="primary">Tmem121b_1</name>
    <name evidence="3" type="ORF">GTO93_0003482</name>
</gene>
<feature type="transmembrane region" description="Helical" evidence="2">
    <location>
        <begin position="57"/>
        <end position="78"/>
    </location>
</feature>
<keyword evidence="4" id="KW-1185">Reference proteome</keyword>
<comment type="caution">
    <text evidence="3">The sequence shown here is derived from an EMBL/GenBank/DDBJ whole genome shotgun (WGS) entry which is preliminary data.</text>
</comment>